<dbReference type="Gene3D" id="2.60.40.1120">
    <property type="entry name" value="Carboxypeptidase-like, regulatory domain"/>
    <property type="match status" value="1"/>
</dbReference>
<reference evidence="1 2" key="1">
    <citation type="submission" date="2018-11" db="EMBL/GenBank/DDBJ databases">
        <authorList>
            <person name="Zhou Z."/>
            <person name="Wang G."/>
        </authorList>
    </citation>
    <scope>NUCLEOTIDE SEQUENCE [LARGE SCALE GENOMIC DNA]</scope>
    <source>
        <strain evidence="1 2">KCTC52004</strain>
    </source>
</reference>
<dbReference type="AlphaFoldDB" id="A0A3P1BAC2"/>
<dbReference type="Pfam" id="PF13715">
    <property type="entry name" value="CarbopepD_reg_2"/>
    <property type="match status" value="1"/>
</dbReference>
<evidence type="ECO:0000313" key="2">
    <source>
        <dbReference type="Proteomes" id="UP000271925"/>
    </source>
</evidence>
<dbReference type="OrthoDB" id="983143at2"/>
<dbReference type="Proteomes" id="UP000271925">
    <property type="component" value="Unassembled WGS sequence"/>
</dbReference>
<name>A0A3P1BAC2_9BACT</name>
<evidence type="ECO:0000313" key="1">
    <source>
        <dbReference type="EMBL" id="RRA98066.1"/>
    </source>
</evidence>
<dbReference type="Pfam" id="PF18939">
    <property type="entry name" value="DUF5686"/>
    <property type="match status" value="1"/>
</dbReference>
<keyword evidence="1" id="KW-0121">Carboxypeptidase</keyword>
<dbReference type="EMBL" id="RQJO01000016">
    <property type="protein sequence ID" value="RRA98066.1"/>
    <property type="molecule type" value="Genomic_DNA"/>
</dbReference>
<gene>
    <name evidence="1" type="ORF">EHT25_30825</name>
</gene>
<accession>A0A3P1BAC2</accession>
<keyword evidence="1" id="KW-0645">Protease</keyword>
<dbReference type="InterPro" id="IPR008969">
    <property type="entry name" value="CarboxyPept-like_regulatory"/>
</dbReference>
<dbReference type="GO" id="GO:0004180">
    <property type="term" value="F:carboxypeptidase activity"/>
    <property type="evidence" value="ECO:0007669"/>
    <property type="project" value="UniProtKB-KW"/>
</dbReference>
<protein>
    <submittedName>
        <fullName evidence="1">Carboxypeptidase-like regulatory domain-containing protein</fullName>
    </submittedName>
</protein>
<comment type="caution">
    <text evidence="1">The sequence shown here is derived from an EMBL/GenBank/DDBJ whole genome shotgun (WGS) entry which is preliminary data.</text>
</comment>
<keyword evidence="1" id="KW-0378">Hydrolase</keyword>
<keyword evidence="2" id="KW-1185">Reference proteome</keyword>
<proteinExistence type="predicted"/>
<sequence>MLYQQTVNNRKKVMHFHLIFPVHGFGRIFAYPQLIFAGLLLLSRTSLAQPVSSPQTFSGRITETPSGAAVPFASIAVKGKSIGTQADENGQFKLTLNQRADSLLVSAMGYQTTTMAIAGFQSFQAVEIVLKPVATQLTEVVIRAGENPAYPILREVNAHRAQNDFRKTDGYEYQAYSQLAIHISQMAESFRQRKPVQSMLRAVEPKQGGKPSQHVPLFFSETVSSLYARRQPERQKEQILKTRISSAGLTDDRFIAQFTGAGFNTLDFYQNTVSLFKKDFISPLAERGRVAYTYFLADTAQVGLHTCYEIDFDPKNERDLVFKGKMWIDTLSFALVQIDAQVGAAANVNFMKQIDVHQTHETASESSTVWFPETTRLTIQVAEVVRNTFGATVDYLSTVRQPRVGQPRPVGFFDQEVQVVEDARNASAEYWQAQRQTLPDSRASEETHALLDTVRNLPVFKFIRWAGQFVLNSGYLPLTKGIDIGPVFSLWAYNRIEGNRLRLGLQTNNAFSRNWQLSAYGAYGTRDQVWKMGGEVNFIPTRQPLTLIILKSSYDLEQLGFRTEDLAGNPLLRTTSRFGRYRNAFYQNETSLSVQRDLGVDFIQTAGVRYRHIDPLFPAFRHPLQDTQQTAFQSSIWGKEAFLELRYAPGRVPTRRVTKRRIQRRATETAPLLTLRYTYGTAAFEGGSFGGYHKWHFQLDHTLRWGLLGRTQYSVQAGFTPSTLPHPLLQVHVGNQSPFYNRNAFNLMNYAEFVSDRYASVSLEHKFEGLLTNRVPLIRRLGWRTFVNTSVLWGGLSPANRTLIATHDASGQALAPVYSLQRDPYAEVGYGVENIFKLVRVEAIHRLTYRQNPNVTPFAIKVSFQLGL</sequence>
<dbReference type="SUPFAM" id="SSF49464">
    <property type="entry name" value="Carboxypeptidase regulatory domain-like"/>
    <property type="match status" value="1"/>
</dbReference>
<dbReference type="InterPro" id="IPR043741">
    <property type="entry name" value="DUF5686"/>
</dbReference>
<organism evidence="1 2">
    <name type="scientific">Larkinella rosea</name>
    <dbReference type="NCBI Taxonomy" id="2025312"/>
    <lineage>
        <taxon>Bacteria</taxon>
        <taxon>Pseudomonadati</taxon>
        <taxon>Bacteroidota</taxon>
        <taxon>Cytophagia</taxon>
        <taxon>Cytophagales</taxon>
        <taxon>Spirosomataceae</taxon>
        <taxon>Larkinella</taxon>
    </lineage>
</organism>